<feature type="transmembrane region" description="Helical" evidence="1">
    <location>
        <begin position="14"/>
        <end position="36"/>
    </location>
</feature>
<evidence type="ECO:0000313" key="2">
    <source>
        <dbReference type="EMBL" id="HIQ97771.1"/>
    </source>
</evidence>
<evidence type="ECO:0008006" key="4">
    <source>
        <dbReference type="Google" id="ProtNLM"/>
    </source>
</evidence>
<evidence type="ECO:0000313" key="3">
    <source>
        <dbReference type="Proteomes" id="UP000886886"/>
    </source>
</evidence>
<sequence length="311" mass="35591">MEKKKNYITLQRKLIGFVLGSVAVTFILVSFVVLLLTSRNTREQEIENQQHQLEKAASHIRMLQASTMNLAKQVMLDELIYQAAGQKEESTGAYLYAKRVAQSKLTDYAHIMDEIQEIMIYTEDGRTFSSRYVKDPFKPEQNPWFEEFMATGKKEGFSRVHQSEATQDGQTEEVISFITRYYPPEYQRGEIGWMVVNLELDVVREMAKLETMLLKGYGLLDDAGNVIVMDGSINLEEQPYGQELVQEQEDGSLMWEAKNDVFLATTELEDGWTLVSEISGSELLNRSFVVCTYQGLIFLAALVVLFVFYDS</sequence>
<organism evidence="2 3">
    <name type="scientific">Candidatus Limivivens merdigallinarum</name>
    <dbReference type="NCBI Taxonomy" id="2840859"/>
    <lineage>
        <taxon>Bacteria</taxon>
        <taxon>Bacillati</taxon>
        <taxon>Bacillota</taxon>
        <taxon>Clostridia</taxon>
        <taxon>Lachnospirales</taxon>
        <taxon>Lachnospiraceae</taxon>
        <taxon>Lachnospiraceae incertae sedis</taxon>
        <taxon>Candidatus Limivivens</taxon>
    </lineage>
</organism>
<keyword evidence="1" id="KW-0472">Membrane</keyword>
<feature type="transmembrane region" description="Helical" evidence="1">
    <location>
        <begin position="288"/>
        <end position="309"/>
    </location>
</feature>
<keyword evidence="1" id="KW-1133">Transmembrane helix</keyword>
<reference evidence="2" key="2">
    <citation type="journal article" date="2021" name="PeerJ">
        <title>Extensive microbial diversity within the chicken gut microbiome revealed by metagenomics and culture.</title>
        <authorList>
            <person name="Gilroy R."/>
            <person name="Ravi A."/>
            <person name="Getino M."/>
            <person name="Pursley I."/>
            <person name="Horton D.L."/>
            <person name="Alikhan N.F."/>
            <person name="Baker D."/>
            <person name="Gharbi K."/>
            <person name="Hall N."/>
            <person name="Watson M."/>
            <person name="Adriaenssens E.M."/>
            <person name="Foster-Nyarko E."/>
            <person name="Jarju S."/>
            <person name="Secka A."/>
            <person name="Antonio M."/>
            <person name="Oren A."/>
            <person name="Chaudhuri R.R."/>
            <person name="La Ragione R."/>
            <person name="Hildebrand F."/>
            <person name="Pallen M.J."/>
        </authorList>
    </citation>
    <scope>NUCLEOTIDE SEQUENCE</scope>
    <source>
        <strain evidence="2">ChiSjej3B21-11622</strain>
    </source>
</reference>
<proteinExistence type="predicted"/>
<name>A0A9D0ZYB5_9FIRM</name>
<accession>A0A9D0ZYB5</accession>
<reference evidence="2" key="1">
    <citation type="submission" date="2020-10" db="EMBL/GenBank/DDBJ databases">
        <authorList>
            <person name="Gilroy R."/>
        </authorList>
    </citation>
    <scope>NUCLEOTIDE SEQUENCE</scope>
    <source>
        <strain evidence="2">ChiSjej3B21-11622</strain>
    </source>
</reference>
<protein>
    <recommendedName>
        <fullName evidence="4">Cache domain-containing protein</fullName>
    </recommendedName>
</protein>
<evidence type="ECO:0000256" key="1">
    <source>
        <dbReference type="SAM" id="Phobius"/>
    </source>
</evidence>
<keyword evidence="1" id="KW-0812">Transmembrane</keyword>
<dbReference type="AlphaFoldDB" id="A0A9D0ZYB5"/>
<gene>
    <name evidence="2" type="ORF">IAB26_14580</name>
</gene>
<comment type="caution">
    <text evidence="2">The sequence shown here is derived from an EMBL/GenBank/DDBJ whole genome shotgun (WGS) entry which is preliminary data.</text>
</comment>
<dbReference type="EMBL" id="DVFT01000214">
    <property type="protein sequence ID" value="HIQ97771.1"/>
    <property type="molecule type" value="Genomic_DNA"/>
</dbReference>
<dbReference type="Proteomes" id="UP000886886">
    <property type="component" value="Unassembled WGS sequence"/>
</dbReference>